<dbReference type="InterPro" id="IPR008030">
    <property type="entry name" value="NmrA-like"/>
</dbReference>
<protein>
    <recommendedName>
        <fullName evidence="3">NmrA-like family domain-containing protein 1</fullName>
    </recommendedName>
</protein>
<evidence type="ECO:0000256" key="1">
    <source>
        <dbReference type="ARBA" id="ARBA00006328"/>
    </source>
</evidence>
<feature type="compositionally biased region" description="Acidic residues" evidence="4">
    <location>
        <begin position="1"/>
        <end position="19"/>
    </location>
</feature>
<evidence type="ECO:0000256" key="3">
    <source>
        <dbReference type="ARBA" id="ARBA00040296"/>
    </source>
</evidence>
<organism evidence="6 7">
    <name type="scientific">Octopus sinensis</name>
    <name type="common">East Asian common octopus</name>
    <dbReference type="NCBI Taxonomy" id="2607531"/>
    <lineage>
        <taxon>Eukaryota</taxon>
        <taxon>Metazoa</taxon>
        <taxon>Spiralia</taxon>
        <taxon>Lophotrochozoa</taxon>
        <taxon>Mollusca</taxon>
        <taxon>Cephalopoda</taxon>
        <taxon>Coleoidea</taxon>
        <taxon>Octopodiformes</taxon>
        <taxon>Octopoda</taxon>
        <taxon>Incirrata</taxon>
        <taxon>Octopodidae</taxon>
        <taxon>Octopus</taxon>
    </lineage>
</organism>
<dbReference type="InterPro" id="IPR051164">
    <property type="entry name" value="NmrA-like_oxidored"/>
</dbReference>
<dbReference type="Proteomes" id="UP000515154">
    <property type="component" value="Linkage group LG1"/>
</dbReference>
<gene>
    <name evidence="7" type="primary">LOC115213917</name>
</gene>
<dbReference type="Pfam" id="PF05368">
    <property type="entry name" value="NmrA"/>
    <property type="match status" value="1"/>
</dbReference>
<dbReference type="PANTHER" id="PTHR42748">
    <property type="entry name" value="NITROGEN METABOLITE REPRESSION PROTEIN NMRA FAMILY MEMBER"/>
    <property type="match status" value="1"/>
</dbReference>
<evidence type="ECO:0000259" key="5">
    <source>
        <dbReference type="Pfam" id="PF05368"/>
    </source>
</evidence>
<evidence type="ECO:0000256" key="2">
    <source>
        <dbReference type="ARBA" id="ARBA00022857"/>
    </source>
</evidence>
<evidence type="ECO:0000313" key="6">
    <source>
        <dbReference type="Proteomes" id="UP000515154"/>
    </source>
</evidence>
<dbReference type="SUPFAM" id="SSF51735">
    <property type="entry name" value="NAD(P)-binding Rossmann-fold domains"/>
    <property type="match status" value="1"/>
</dbReference>
<keyword evidence="2" id="KW-0521">NADP</keyword>
<keyword evidence="6" id="KW-1185">Reference proteome</keyword>
<dbReference type="AlphaFoldDB" id="A0A6P7SKC8"/>
<dbReference type="RefSeq" id="XP_029638764.1">
    <property type="nucleotide sequence ID" value="XM_029782904.2"/>
</dbReference>
<dbReference type="Gene3D" id="3.40.50.720">
    <property type="entry name" value="NAD(P)-binding Rossmann-like Domain"/>
    <property type="match status" value="1"/>
</dbReference>
<proteinExistence type="inferred from homology"/>
<feature type="region of interest" description="Disordered" evidence="4">
    <location>
        <begin position="1"/>
        <end position="21"/>
    </location>
</feature>
<accession>A0A6P7SKC8</accession>
<evidence type="ECO:0000313" key="7">
    <source>
        <dbReference type="RefSeq" id="XP_029638764.1"/>
    </source>
</evidence>
<dbReference type="CDD" id="cd05251">
    <property type="entry name" value="NmrA_like_SDR_a"/>
    <property type="match status" value="1"/>
</dbReference>
<comment type="similarity">
    <text evidence="1">Belongs to the NmrA-type oxidoreductase family.</text>
</comment>
<evidence type="ECO:0000256" key="4">
    <source>
        <dbReference type="SAM" id="MobiDB-lite"/>
    </source>
</evidence>
<name>A0A6P7SKC8_9MOLL</name>
<dbReference type="GO" id="GO:0005634">
    <property type="term" value="C:nucleus"/>
    <property type="evidence" value="ECO:0007669"/>
    <property type="project" value="TreeGrafter"/>
</dbReference>
<dbReference type="PANTHER" id="PTHR42748:SF7">
    <property type="entry name" value="NMRA LIKE REDOX SENSOR 1-RELATED"/>
    <property type="match status" value="1"/>
</dbReference>
<dbReference type="Gene3D" id="3.90.25.10">
    <property type="entry name" value="UDP-galactose 4-epimerase, domain 1"/>
    <property type="match status" value="1"/>
</dbReference>
<reference evidence="7" key="1">
    <citation type="submission" date="2025-08" db="UniProtKB">
        <authorList>
            <consortium name="RefSeq"/>
        </authorList>
    </citation>
    <scope>IDENTIFICATION</scope>
</reference>
<dbReference type="InterPro" id="IPR036291">
    <property type="entry name" value="NAD(P)-bd_dom_sf"/>
</dbReference>
<feature type="domain" description="NmrA-like" evidence="5">
    <location>
        <begin position="22"/>
        <end position="301"/>
    </location>
</feature>
<sequence length="331" mass="37671">MAEEAEKEPETAEPETESENETKIITVFGATGMQGGSVVRALCQESSKFKVRAVTRHPDGERAQELKELGCEVVEGDYEECDLIRDCLKGAWGCFAVTDYFETMDKSCEVQQGKNIINTCCELKVNHVVYSGLESAVRISGLVCDHFDGKAEVEEYVKNSGVNKYTIIRLPWYYENLYENTPPQKISENKYKLPIPIGNSYMYGISVDEIGECIHSIFMNSEKYHKKTIGLAADQFLIHTCCKILTKHLSPLEFVHAQISCDEYEDQNQSIPGVKELSNMFRFYKQARSDRNIEESRELNPKLANLDDWVKQNKEKLLKALEENDKLTAES</sequence>
<dbReference type="KEGG" id="osn:115213917"/>